<dbReference type="KEGG" id="csl:COCSUDRAFT_19874"/>
<keyword evidence="2" id="KW-0560">Oxidoreductase</keyword>
<keyword evidence="4" id="KW-1185">Reference proteome</keyword>
<dbReference type="GO" id="GO:0016491">
    <property type="term" value="F:oxidoreductase activity"/>
    <property type="evidence" value="ECO:0007669"/>
    <property type="project" value="UniProtKB-KW"/>
</dbReference>
<dbReference type="Gene3D" id="3.40.50.720">
    <property type="entry name" value="NAD(P)-binding Rossmann-like Domain"/>
    <property type="match status" value="1"/>
</dbReference>
<evidence type="ECO:0000313" key="3">
    <source>
        <dbReference type="EMBL" id="EIE19074.1"/>
    </source>
</evidence>
<dbReference type="SUPFAM" id="SSF51735">
    <property type="entry name" value="NAD(P)-binding Rossmann-fold domains"/>
    <property type="match status" value="1"/>
</dbReference>
<accession>I0YL05</accession>
<dbReference type="PRINTS" id="PR00081">
    <property type="entry name" value="GDHRDH"/>
</dbReference>
<dbReference type="OrthoDB" id="191139at2759"/>
<protein>
    <submittedName>
        <fullName evidence="3">NAD(P)-binding protein</fullName>
    </submittedName>
</protein>
<comment type="caution">
    <text evidence="3">The sequence shown here is derived from an EMBL/GenBank/DDBJ whole genome shotgun (WGS) entry which is preliminary data.</text>
</comment>
<organism evidence="3 4">
    <name type="scientific">Coccomyxa subellipsoidea (strain C-169)</name>
    <name type="common">Green microalga</name>
    <dbReference type="NCBI Taxonomy" id="574566"/>
    <lineage>
        <taxon>Eukaryota</taxon>
        <taxon>Viridiplantae</taxon>
        <taxon>Chlorophyta</taxon>
        <taxon>core chlorophytes</taxon>
        <taxon>Trebouxiophyceae</taxon>
        <taxon>Trebouxiophyceae incertae sedis</taxon>
        <taxon>Coccomyxaceae</taxon>
        <taxon>Coccomyxa</taxon>
        <taxon>Coccomyxa subellipsoidea</taxon>
    </lineage>
</organism>
<dbReference type="GeneID" id="17037004"/>
<gene>
    <name evidence="3" type="ORF">COCSUDRAFT_19874</name>
</gene>
<dbReference type="RefSeq" id="XP_005643618.1">
    <property type="nucleotide sequence ID" value="XM_005643561.1"/>
</dbReference>
<proteinExistence type="inferred from homology"/>
<dbReference type="Pfam" id="PF00106">
    <property type="entry name" value="adh_short"/>
    <property type="match status" value="1"/>
</dbReference>
<dbReference type="eggNOG" id="KOG1208">
    <property type="taxonomic scope" value="Eukaryota"/>
</dbReference>
<comment type="similarity">
    <text evidence="1">Belongs to the short-chain dehydrogenases/reductases (SDR) family.</text>
</comment>
<dbReference type="PANTHER" id="PTHR24320:SF262">
    <property type="entry name" value="DEHYDROGENASE"/>
    <property type="match status" value="1"/>
</dbReference>
<evidence type="ECO:0000256" key="2">
    <source>
        <dbReference type="ARBA" id="ARBA00023002"/>
    </source>
</evidence>
<dbReference type="EMBL" id="AGSI01000020">
    <property type="protein sequence ID" value="EIE19074.1"/>
    <property type="molecule type" value="Genomic_DNA"/>
</dbReference>
<reference evidence="3 4" key="1">
    <citation type="journal article" date="2012" name="Genome Biol.">
        <title>The genome of the polar eukaryotic microalga coccomyxa subellipsoidea reveals traits of cold adaptation.</title>
        <authorList>
            <person name="Blanc G."/>
            <person name="Agarkova I."/>
            <person name="Grimwood J."/>
            <person name="Kuo A."/>
            <person name="Brueggeman A."/>
            <person name="Dunigan D."/>
            <person name="Gurnon J."/>
            <person name="Ladunga I."/>
            <person name="Lindquist E."/>
            <person name="Lucas S."/>
            <person name="Pangilinan J."/>
            <person name="Proschold T."/>
            <person name="Salamov A."/>
            <person name="Schmutz J."/>
            <person name="Weeks D."/>
            <person name="Yamada T."/>
            <person name="Claverie J.M."/>
            <person name="Grigoriev I."/>
            <person name="Van Etten J."/>
            <person name="Lomsadze A."/>
            <person name="Borodovsky M."/>
        </authorList>
    </citation>
    <scope>NUCLEOTIDE SEQUENCE [LARGE SCALE GENOMIC DNA]</scope>
    <source>
        <strain evidence="3 4">C-169</strain>
    </source>
</reference>
<dbReference type="PANTHER" id="PTHR24320">
    <property type="entry name" value="RETINOL DEHYDROGENASE"/>
    <property type="match status" value="1"/>
</dbReference>
<dbReference type="Proteomes" id="UP000007264">
    <property type="component" value="Unassembled WGS sequence"/>
</dbReference>
<evidence type="ECO:0000256" key="1">
    <source>
        <dbReference type="ARBA" id="ARBA00006484"/>
    </source>
</evidence>
<dbReference type="InterPro" id="IPR002347">
    <property type="entry name" value="SDR_fam"/>
</dbReference>
<dbReference type="InterPro" id="IPR036291">
    <property type="entry name" value="NAD(P)-bd_dom_sf"/>
</dbReference>
<name>I0YL05_COCSC</name>
<dbReference type="AlphaFoldDB" id="I0YL05"/>
<evidence type="ECO:0000313" key="4">
    <source>
        <dbReference type="Proteomes" id="UP000007264"/>
    </source>
</evidence>
<sequence>MADDWNIHGKTVVVTGATSGIGRETALALAGMGATVVLAVRNQEAGQETAAMIRQNSLSMTSDDWISSLAVGPKLELAQPSSIRSFATQYQKQNRPLHVLVNNAGANYLSEGLSEDGVPLLTQVNYLGPYMLTRLLEGSLVASAPSRVINVSSVTHRYGLIENPANFLSRMRIIGALQATKLGNVLFTYELQRRLGHLGVQACAVDPGAVSTNIYKDSSLFTRQPLKWLIQNLYAPPSDGAAAVVHAASAPWQRQPKKPENLACLQFFARGVFAWPAITAFKGQQQGVIGNLRMQGWALRALSLSALDWPLRRLTQGRGLSQTRAVPSAPASYDQHLAAALWDLSADKGKLPRDISVGGRQI</sequence>